<name>A0A0S4XN49_9BACT</name>
<dbReference type="EMBL" id="FAXN01000041">
    <property type="protein sequence ID" value="CUV65661.1"/>
    <property type="molecule type" value="Genomic_DNA"/>
</dbReference>
<feature type="transmembrane region" description="Helical" evidence="13">
    <location>
        <begin position="6"/>
        <end position="24"/>
    </location>
</feature>
<comment type="cofactor">
    <cofactor evidence="1">
        <name>Zn(2+)</name>
        <dbReference type="ChEBI" id="CHEBI:29105"/>
    </cofactor>
</comment>
<keyword evidence="11" id="KW-0482">Metalloprotease</keyword>
<evidence type="ECO:0000256" key="11">
    <source>
        <dbReference type="ARBA" id="ARBA00023049"/>
    </source>
</evidence>
<feature type="domain" description="Peptidase M50" evidence="14">
    <location>
        <begin position="131"/>
        <end position="169"/>
    </location>
</feature>
<keyword evidence="6 13" id="KW-0812">Transmembrane</keyword>
<evidence type="ECO:0000256" key="9">
    <source>
        <dbReference type="ARBA" id="ARBA00022833"/>
    </source>
</evidence>
<evidence type="ECO:0000256" key="2">
    <source>
        <dbReference type="ARBA" id="ARBA00004651"/>
    </source>
</evidence>
<dbReference type="AlphaFoldDB" id="A0A0S4XN49"/>
<dbReference type="InterPro" id="IPR044537">
    <property type="entry name" value="Rip2-like"/>
</dbReference>
<evidence type="ECO:0000256" key="1">
    <source>
        <dbReference type="ARBA" id="ARBA00001947"/>
    </source>
</evidence>
<organism evidence="15">
    <name type="scientific">Sulfurovum sp. enrichment culture clone C5</name>
    <dbReference type="NCBI Taxonomy" id="497650"/>
    <lineage>
        <taxon>Bacteria</taxon>
        <taxon>Pseudomonadati</taxon>
        <taxon>Campylobacterota</taxon>
        <taxon>Epsilonproteobacteria</taxon>
        <taxon>Campylobacterales</taxon>
        <taxon>Sulfurovaceae</taxon>
        <taxon>Sulfurovum</taxon>
        <taxon>environmental samples</taxon>
    </lineage>
</organism>
<evidence type="ECO:0000256" key="12">
    <source>
        <dbReference type="ARBA" id="ARBA00023136"/>
    </source>
</evidence>
<protein>
    <submittedName>
        <fullName evidence="15">Putative peptidase, M50 family</fullName>
    </submittedName>
</protein>
<dbReference type="GO" id="GO:0005886">
    <property type="term" value="C:plasma membrane"/>
    <property type="evidence" value="ECO:0007669"/>
    <property type="project" value="UniProtKB-SubCell"/>
</dbReference>
<evidence type="ECO:0000256" key="6">
    <source>
        <dbReference type="ARBA" id="ARBA00022692"/>
    </source>
</evidence>
<keyword evidence="5" id="KW-0645">Protease</keyword>
<dbReference type="InterPro" id="IPR008915">
    <property type="entry name" value="Peptidase_M50"/>
</dbReference>
<evidence type="ECO:0000256" key="5">
    <source>
        <dbReference type="ARBA" id="ARBA00022670"/>
    </source>
</evidence>
<dbReference type="PANTHER" id="PTHR35864">
    <property type="entry name" value="ZINC METALLOPROTEASE MJ0611-RELATED"/>
    <property type="match status" value="1"/>
</dbReference>
<dbReference type="GO" id="GO:0008237">
    <property type="term" value="F:metallopeptidase activity"/>
    <property type="evidence" value="ECO:0007669"/>
    <property type="project" value="UniProtKB-KW"/>
</dbReference>
<evidence type="ECO:0000256" key="3">
    <source>
        <dbReference type="ARBA" id="ARBA00007931"/>
    </source>
</evidence>
<feature type="transmembrane region" description="Helical" evidence="13">
    <location>
        <begin position="186"/>
        <end position="211"/>
    </location>
</feature>
<feature type="transmembrane region" description="Helical" evidence="13">
    <location>
        <begin position="57"/>
        <end position="78"/>
    </location>
</feature>
<keyword evidence="12 13" id="KW-0472">Membrane</keyword>
<dbReference type="CDD" id="cd06158">
    <property type="entry name" value="S2P-M50_like_1"/>
    <property type="match status" value="1"/>
</dbReference>
<evidence type="ECO:0000259" key="14">
    <source>
        <dbReference type="Pfam" id="PF02163"/>
    </source>
</evidence>
<keyword evidence="10 13" id="KW-1133">Transmembrane helix</keyword>
<keyword evidence="9" id="KW-0862">Zinc</keyword>
<evidence type="ECO:0000256" key="4">
    <source>
        <dbReference type="ARBA" id="ARBA00022475"/>
    </source>
</evidence>
<dbReference type="PANTHER" id="PTHR35864:SF1">
    <property type="entry name" value="ZINC METALLOPROTEASE YWHC-RELATED"/>
    <property type="match status" value="1"/>
</dbReference>
<feature type="transmembrane region" description="Helical" evidence="13">
    <location>
        <begin position="98"/>
        <end position="120"/>
    </location>
</feature>
<dbReference type="Pfam" id="PF02163">
    <property type="entry name" value="Peptidase_M50"/>
    <property type="match status" value="1"/>
</dbReference>
<accession>A0A0S4XN49</accession>
<reference evidence="15" key="1">
    <citation type="submission" date="2015-11" db="EMBL/GenBank/DDBJ databases">
        <authorList>
            <person name="Zhang Y."/>
            <person name="Guo Z."/>
        </authorList>
    </citation>
    <scope>NUCLEOTIDE SEQUENCE</scope>
    <source>
        <strain evidence="15">BN30871</strain>
    </source>
</reference>
<sequence>MNTDFEIIRIAGIALAFIIAIIGHEIMHGYTAYKLGDPTAKALGRLSINPIKHIDPIGSLLVPGVLFAMGAPFIFGWAKPVPINMHTVMHNGGENGAIKVALAGVTFNFLLVAVFSLIYLFLDSPSNIFETFFNTFVTYGIIINAILGFFNLWPIPPLDGSQALKYFAMKHKWYSLVVWINKLAPYGFFILMAIIATPLSSYLFMPIYWLISKILQ</sequence>
<feature type="transmembrane region" description="Helical" evidence="13">
    <location>
        <begin position="132"/>
        <end position="153"/>
    </location>
</feature>
<dbReference type="GO" id="GO:0006508">
    <property type="term" value="P:proteolysis"/>
    <property type="evidence" value="ECO:0007669"/>
    <property type="project" value="UniProtKB-KW"/>
</dbReference>
<evidence type="ECO:0000256" key="13">
    <source>
        <dbReference type="SAM" id="Phobius"/>
    </source>
</evidence>
<dbReference type="GO" id="GO:0046872">
    <property type="term" value="F:metal ion binding"/>
    <property type="evidence" value="ECO:0007669"/>
    <property type="project" value="UniProtKB-KW"/>
</dbReference>
<gene>
    <name evidence="15" type="ORF">BN3087_400037</name>
</gene>
<keyword evidence="7" id="KW-0479">Metal-binding</keyword>
<keyword evidence="4" id="KW-1003">Cell membrane</keyword>
<dbReference type="InterPro" id="IPR052348">
    <property type="entry name" value="Metallopeptidase_M50B"/>
</dbReference>
<evidence type="ECO:0000313" key="15">
    <source>
        <dbReference type="EMBL" id="CUV65661.1"/>
    </source>
</evidence>
<comment type="subcellular location">
    <subcellularLocation>
        <location evidence="2">Cell membrane</location>
        <topology evidence="2">Multi-pass membrane protein</topology>
    </subcellularLocation>
</comment>
<evidence type="ECO:0000256" key="10">
    <source>
        <dbReference type="ARBA" id="ARBA00022989"/>
    </source>
</evidence>
<evidence type="ECO:0000256" key="7">
    <source>
        <dbReference type="ARBA" id="ARBA00022723"/>
    </source>
</evidence>
<proteinExistence type="inferred from homology"/>
<comment type="similarity">
    <text evidence="3">Belongs to the peptidase M50B family.</text>
</comment>
<keyword evidence="8" id="KW-0378">Hydrolase</keyword>
<evidence type="ECO:0000256" key="8">
    <source>
        <dbReference type="ARBA" id="ARBA00022801"/>
    </source>
</evidence>